<dbReference type="GO" id="GO:0016787">
    <property type="term" value="F:hydrolase activity"/>
    <property type="evidence" value="ECO:0007669"/>
    <property type="project" value="InterPro"/>
</dbReference>
<dbReference type="InterPro" id="IPR002925">
    <property type="entry name" value="Dienelactn_hydro"/>
</dbReference>
<dbReference type="GeneID" id="36325503"/>
<dbReference type="AlphaFoldDB" id="A0A1X6N6K7"/>
<dbReference type="Proteomes" id="UP000194127">
    <property type="component" value="Unassembled WGS sequence"/>
</dbReference>
<dbReference type="EMBL" id="KZ110594">
    <property type="protein sequence ID" value="OSX64122.1"/>
    <property type="molecule type" value="Genomic_DNA"/>
</dbReference>
<evidence type="ECO:0000313" key="4">
    <source>
        <dbReference type="Proteomes" id="UP000194127"/>
    </source>
</evidence>
<dbReference type="PANTHER" id="PTHR17630">
    <property type="entry name" value="DIENELACTONE HYDROLASE"/>
    <property type="match status" value="1"/>
</dbReference>
<organism evidence="3 4">
    <name type="scientific">Postia placenta MAD-698-R-SB12</name>
    <dbReference type="NCBI Taxonomy" id="670580"/>
    <lineage>
        <taxon>Eukaryota</taxon>
        <taxon>Fungi</taxon>
        <taxon>Dikarya</taxon>
        <taxon>Basidiomycota</taxon>
        <taxon>Agaricomycotina</taxon>
        <taxon>Agaricomycetes</taxon>
        <taxon>Polyporales</taxon>
        <taxon>Adustoporiaceae</taxon>
        <taxon>Rhodonia</taxon>
    </lineage>
</organism>
<evidence type="ECO:0000259" key="2">
    <source>
        <dbReference type="Pfam" id="PF01738"/>
    </source>
</evidence>
<dbReference type="Gene3D" id="3.40.50.1820">
    <property type="entry name" value="alpha/beta hydrolase"/>
    <property type="match status" value="1"/>
</dbReference>
<feature type="compositionally biased region" description="Basic and acidic residues" evidence="1">
    <location>
        <begin position="232"/>
        <end position="243"/>
    </location>
</feature>
<dbReference type="InterPro" id="IPR029058">
    <property type="entry name" value="AB_hydrolase_fold"/>
</dbReference>
<sequence>MSLCKDCISGVRYEGTPEGTIEAIGGIQCYVATPKIDYTKDKVVLFFTDAFGIPWNNNRLLADDFASNGFKVVMPDIFNGEPVPDEEFNKGTFDFPPWFKRHSDESWQPVVDSVVAALKTQGVTRFGTTGYCFGALPGFYLARKNESQVTVVTHPSLLKIPEDLENYKKEAKAPLLVNSCEVDEQFPRESQAIADEVFGNDKFAPGYVRTYWDGCTHGFAVRGDTNNPKTRAGKEGSFKATVE</sequence>
<dbReference type="Pfam" id="PF01738">
    <property type="entry name" value="DLH"/>
    <property type="match status" value="1"/>
</dbReference>
<evidence type="ECO:0000313" key="3">
    <source>
        <dbReference type="EMBL" id="OSX64122.1"/>
    </source>
</evidence>
<protein>
    <recommendedName>
        <fullName evidence="2">Dienelactone hydrolase domain-containing protein</fullName>
    </recommendedName>
</protein>
<dbReference type="RefSeq" id="XP_024340916.1">
    <property type="nucleotide sequence ID" value="XM_024480553.1"/>
</dbReference>
<name>A0A1X6N6K7_9APHY</name>
<dbReference type="STRING" id="670580.A0A1X6N6K7"/>
<keyword evidence="4" id="KW-1185">Reference proteome</keyword>
<dbReference type="PANTHER" id="PTHR17630:SF44">
    <property type="entry name" value="PROTEIN AIM2"/>
    <property type="match status" value="1"/>
</dbReference>
<reference evidence="3 4" key="1">
    <citation type="submission" date="2017-04" db="EMBL/GenBank/DDBJ databases">
        <title>Genome Sequence of the Model Brown-Rot Fungus Postia placenta SB12.</title>
        <authorList>
            <consortium name="DOE Joint Genome Institute"/>
            <person name="Gaskell J."/>
            <person name="Kersten P."/>
            <person name="Larrondo L.F."/>
            <person name="Canessa P."/>
            <person name="Martinez D."/>
            <person name="Hibbett D."/>
            <person name="Schmoll M."/>
            <person name="Kubicek C.P."/>
            <person name="Martinez A.T."/>
            <person name="Yadav J."/>
            <person name="Master E."/>
            <person name="Magnuson J.K."/>
            <person name="James T."/>
            <person name="Yaver D."/>
            <person name="Berka R."/>
            <person name="Labutti K."/>
            <person name="Lipzen A."/>
            <person name="Aerts A."/>
            <person name="Barry K."/>
            <person name="Henrissat B."/>
            <person name="Blanchette R."/>
            <person name="Grigoriev I."/>
            <person name="Cullen D."/>
        </authorList>
    </citation>
    <scope>NUCLEOTIDE SEQUENCE [LARGE SCALE GENOMIC DNA]</scope>
    <source>
        <strain evidence="3 4">MAD-698-R-SB12</strain>
    </source>
</reference>
<gene>
    <name evidence="3" type="ORF">POSPLADRAFT_1054737</name>
</gene>
<feature type="region of interest" description="Disordered" evidence="1">
    <location>
        <begin position="223"/>
        <end position="243"/>
    </location>
</feature>
<proteinExistence type="predicted"/>
<feature type="domain" description="Dienelactone hydrolase" evidence="2">
    <location>
        <begin position="27"/>
        <end position="229"/>
    </location>
</feature>
<dbReference type="OrthoDB" id="17560at2759"/>
<evidence type="ECO:0000256" key="1">
    <source>
        <dbReference type="SAM" id="MobiDB-lite"/>
    </source>
</evidence>
<accession>A0A1X6N6K7</accession>
<dbReference type="SUPFAM" id="SSF53474">
    <property type="entry name" value="alpha/beta-Hydrolases"/>
    <property type="match status" value="1"/>
</dbReference>